<organism evidence="2 3">
    <name type="scientific">Linum trigynum</name>
    <dbReference type="NCBI Taxonomy" id="586398"/>
    <lineage>
        <taxon>Eukaryota</taxon>
        <taxon>Viridiplantae</taxon>
        <taxon>Streptophyta</taxon>
        <taxon>Embryophyta</taxon>
        <taxon>Tracheophyta</taxon>
        <taxon>Spermatophyta</taxon>
        <taxon>Magnoliopsida</taxon>
        <taxon>eudicotyledons</taxon>
        <taxon>Gunneridae</taxon>
        <taxon>Pentapetalae</taxon>
        <taxon>rosids</taxon>
        <taxon>fabids</taxon>
        <taxon>Malpighiales</taxon>
        <taxon>Linaceae</taxon>
        <taxon>Linum</taxon>
    </lineage>
</organism>
<proteinExistence type="predicted"/>
<dbReference type="Proteomes" id="UP001497516">
    <property type="component" value="Chromosome 6"/>
</dbReference>
<feature type="region of interest" description="Disordered" evidence="1">
    <location>
        <begin position="1"/>
        <end position="46"/>
    </location>
</feature>
<feature type="compositionally biased region" description="Acidic residues" evidence="1">
    <location>
        <begin position="1"/>
        <end position="19"/>
    </location>
</feature>
<protein>
    <submittedName>
        <fullName evidence="2">Uncharacterized protein</fullName>
    </submittedName>
</protein>
<reference evidence="2 3" key="1">
    <citation type="submission" date="2024-04" db="EMBL/GenBank/DDBJ databases">
        <authorList>
            <person name="Fracassetti M."/>
        </authorList>
    </citation>
    <scope>NUCLEOTIDE SEQUENCE [LARGE SCALE GENOMIC DNA]</scope>
</reference>
<evidence type="ECO:0000313" key="3">
    <source>
        <dbReference type="Proteomes" id="UP001497516"/>
    </source>
</evidence>
<evidence type="ECO:0000313" key="2">
    <source>
        <dbReference type="EMBL" id="CAL1396160.1"/>
    </source>
</evidence>
<gene>
    <name evidence="2" type="ORF">LTRI10_LOCUS36544</name>
</gene>
<dbReference type="AlphaFoldDB" id="A0AAV2FER4"/>
<evidence type="ECO:0000256" key="1">
    <source>
        <dbReference type="SAM" id="MobiDB-lite"/>
    </source>
</evidence>
<sequence>MTDDDPEEDSNEDPDDEPVEDPKAMAEDNLEEDPGGVTGEANMEDNDDSALDHFAAALLMLKKGFMLPLLVQKWLEGGW</sequence>
<accession>A0AAV2FER4</accession>
<dbReference type="EMBL" id="OZ034819">
    <property type="protein sequence ID" value="CAL1396160.1"/>
    <property type="molecule type" value="Genomic_DNA"/>
</dbReference>
<name>A0AAV2FER4_9ROSI</name>
<keyword evidence="3" id="KW-1185">Reference proteome</keyword>